<dbReference type="STRING" id="1184609.KILIM_027_00030"/>
<dbReference type="Gene3D" id="3.40.50.1000">
    <property type="entry name" value="HAD superfamily/HAD-like"/>
    <property type="match status" value="1"/>
</dbReference>
<dbReference type="NCBIfam" id="TIGR01484">
    <property type="entry name" value="HAD-SF-IIB"/>
    <property type="match status" value="1"/>
</dbReference>
<dbReference type="RefSeq" id="WP_006592352.1">
    <property type="nucleotide sequence ID" value="NZ_BAHD01000027.1"/>
</dbReference>
<dbReference type="eggNOG" id="COG1877">
    <property type="taxonomic scope" value="Bacteria"/>
</dbReference>
<organism evidence="7 8">
    <name type="scientific">Kineosphaera limosa NBRC 100340</name>
    <dbReference type="NCBI Taxonomy" id="1184609"/>
    <lineage>
        <taxon>Bacteria</taxon>
        <taxon>Bacillati</taxon>
        <taxon>Actinomycetota</taxon>
        <taxon>Actinomycetes</taxon>
        <taxon>Micrococcales</taxon>
        <taxon>Dermatophilaceae</taxon>
        <taxon>Kineosphaera</taxon>
    </lineage>
</organism>
<dbReference type="InterPro" id="IPR006379">
    <property type="entry name" value="HAD-SF_hydro_IIB"/>
</dbReference>
<proteinExistence type="inferred from homology"/>
<dbReference type="UniPathway" id="UPA00299"/>
<evidence type="ECO:0000313" key="7">
    <source>
        <dbReference type="EMBL" id="GAB95820.1"/>
    </source>
</evidence>
<dbReference type="AlphaFoldDB" id="K6W9G4"/>
<keyword evidence="6" id="KW-0479">Metal-binding</keyword>
<evidence type="ECO:0000256" key="1">
    <source>
        <dbReference type="ARBA" id="ARBA00000500"/>
    </source>
</evidence>
<evidence type="ECO:0000256" key="4">
    <source>
        <dbReference type="ARBA" id="ARBA00022801"/>
    </source>
</evidence>
<keyword evidence="8" id="KW-1185">Reference proteome</keyword>
<dbReference type="GO" id="GO:0046872">
    <property type="term" value="F:metal ion binding"/>
    <property type="evidence" value="ECO:0007669"/>
    <property type="project" value="UniProtKB-KW"/>
</dbReference>
<dbReference type="Proteomes" id="UP000008366">
    <property type="component" value="Unassembled WGS sequence"/>
</dbReference>
<evidence type="ECO:0000256" key="5">
    <source>
        <dbReference type="ARBA" id="ARBA00024179"/>
    </source>
</evidence>
<protein>
    <recommendedName>
        <fullName evidence="6">Trehalose 6-phosphate phosphatase</fullName>
        <ecNumber evidence="6">3.1.3.12</ecNumber>
    </recommendedName>
</protein>
<evidence type="ECO:0000256" key="6">
    <source>
        <dbReference type="RuleBase" id="RU361117"/>
    </source>
</evidence>
<comment type="function">
    <text evidence="5 6">Removes the phosphate from trehalose 6-phosphate to produce free trehalose.</text>
</comment>
<dbReference type="EMBL" id="BAHD01000027">
    <property type="protein sequence ID" value="GAB95820.1"/>
    <property type="molecule type" value="Genomic_DNA"/>
</dbReference>
<gene>
    <name evidence="7" type="primary">otsB</name>
    <name evidence="7" type="ORF">KILIM_027_00030</name>
</gene>
<dbReference type="SUPFAM" id="SSF56784">
    <property type="entry name" value="HAD-like"/>
    <property type="match status" value="1"/>
</dbReference>
<evidence type="ECO:0000256" key="2">
    <source>
        <dbReference type="ARBA" id="ARBA00005199"/>
    </source>
</evidence>
<dbReference type="PANTHER" id="PTHR43768:SF3">
    <property type="entry name" value="TREHALOSE 6-PHOSPHATE PHOSPHATASE"/>
    <property type="match status" value="1"/>
</dbReference>
<dbReference type="Gene3D" id="3.30.70.1020">
    <property type="entry name" value="Trehalose-6-phosphate phosphatase related protein, domain 2"/>
    <property type="match status" value="1"/>
</dbReference>
<comment type="pathway">
    <text evidence="2 6">Glycan biosynthesis; trehalose biosynthesis.</text>
</comment>
<name>K6W9G4_9MICO</name>
<dbReference type="GO" id="GO:0005992">
    <property type="term" value="P:trehalose biosynthetic process"/>
    <property type="evidence" value="ECO:0007669"/>
    <property type="project" value="UniProtKB-UniPathway"/>
</dbReference>
<evidence type="ECO:0000256" key="3">
    <source>
        <dbReference type="ARBA" id="ARBA00008770"/>
    </source>
</evidence>
<dbReference type="InterPro" id="IPR044651">
    <property type="entry name" value="OTSB-like"/>
</dbReference>
<comment type="caution">
    <text evidence="7">The sequence shown here is derived from an EMBL/GenBank/DDBJ whole genome shotgun (WGS) entry which is preliminary data.</text>
</comment>
<dbReference type="Pfam" id="PF02358">
    <property type="entry name" value="Trehalose_PPase"/>
    <property type="match status" value="1"/>
</dbReference>
<dbReference type="InterPro" id="IPR036412">
    <property type="entry name" value="HAD-like_sf"/>
</dbReference>
<accession>K6W9G4</accession>
<dbReference type="GO" id="GO:0004805">
    <property type="term" value="F:trehalose-phosphatase activity"/>
    <property type="evidence" value="ECO:0007669"/>
    <property type="project" value="UniProtKB-EC"/>
</dbReference>
<keyword evidence="4 6" id="KW-0378">Hydrolase</keyword>
<dbReference type="OrthoDB" id="9816160at2"/>
<comment type="similarity">
    <text evidence="3 6">Belongs to the trehalose phosphatase family.</text>
</comment>
<sequence>MLPADLRQALDAAVARDTVVLASDFDGTLAPFVHDAMTARPVPGSIELLRSAARCPGVSAALVSGRDVDTLATLSGVPGESDAGPNLTLIGSHGAQSSSAQLLSRLAGGMGEGGLDEAARVRLAELDVALQEVQRRHPQSRIERKPAAVVLHTRGLREDVAEAALADAATLAERDGVHSLAGKSVLELSVVDTSKGSALRALADLVDAQAVIYFGDDVTDERAFEVLPAEQGHVTIKVGDGPTAAAHRVPGIDAVVEAIAHFVAARQNR</sequence>
<dbReference type="PANTHER" id="PTHR43768">
    <property type="entry name" value="TREHALOSE 6-PHOSPHATE PHOSPHATASE"/>
    <property type="match status" value="1"/>
</dbReference>
<comment type="catalytic activity">
    <reaction evidence="1 6">
        <text>alpha,alpha-trehalose 6-phosphate + H2O = alpha,alpha-trehalose + phosphate</text>
        <dbReference type="Rhea" id="RHEA:23420"/>
        <dbReference type="ChEBI" id="CHEBI:15377"/>
        <dbReference type="ChEBI" id="CHEBI:16551"/>
        <dbReference type="ChEBI" id="CHEBI:43474"/>
        <dbReference type="ChEBI" id="CHEBI:58429"/>
        <dbReference type="EC" id="3.1.3.12"/>
    </reaction>
</comment>
<comment type="cofactor">
    <cofactor evidence="6">
        <name>Mg(2+)</name>
        <dbReference type="ChEBI" id="CHEBI:18420"/>
    </cofactor>
</comment>
<dbReference type="InterPro" id="IPR003337">
    <property type="entry name" value="Trehalose_PPase"/>
</dbReference>
<keyword evidence="6" id="KW-0460">Magnesium</keyword>
<dbReference type="EC" id="3.1.3.12" evidence="6"/>
<evidence type="ECO:0000313" key="8">
    <source>
        <dbReference type="Proteomes" id="UP000008366"/>
    </source>
</evidence>
<dbReference type="NCBIfam" id="TIGR00685">
    <property type="entry name" value="T6PP"/>
    <property type="match status" value="1"/>
</dbReference>
<dbReference type="InterPro" id="IPR023214">
    <property type="entry name" value="HAD_sf"/>
</dbReference>
<reference evidence="7 8" key="1">
    <citation type="submission" date="2012-08" db="EMBL/GenBank/DDBJ databases">
        <title>Whole genome shotgun sequence of Kineosphaera limosa NBRC 100340.</title>
        <authorList>
            <person name="Yoshida I."/>
            <person name="Isaki S."/>
            <person name="Hosoyama A."/>
            <person name="Tsuchikane K."/>
            <person name="Katsumata H."/>
            <person name="Ando Y."/>
            <person name="Ohji S."/>
            <person name="Hamada M."/>
            <person name="Tamura T."/>
            <person name="Yamazoe A."/>
            <person name="Yamazaki S."/>
            <person name="Fujita N."/>
        </authorList>
    </citation>
    <scope>NUCLEOTIDE SEQUENCE [LARGE SCALE GENOMIC DNA]</scope>
    <source>
        <strain evidence="7 8">NBRC 100340</strain>
    </source>
</reference>